<keyword evidence="8" id="KW-0106">Calcium</keyword>
<gene>
    <name evidence="17" type="ORF">WJX73_005794</name>
</gene>
<evidence type="ECO:0000256" key="2">
    <source>
        <dbReference type="ARBA" id="ARBA00005653"/>
    </source>
</evidence>
<keyword evidence="10" id="KW-0406">Ion transport</keyword>
<keyword evidence="7" id="KW-0999">Mitochondrion inner membrane</keyword>
<dbReference type="GO" id="GO:0036444">
    <property type="term" value="P:calcium import into the mitochondrion"/>
    <property type="evidence" value="ECO:0007669"/>
    <property type="project" value="TreeGrafter"/>
</dbReference>
<evidence type="ECO:0000256" key="6">
    <source>
        <dbReference type="ARBA" id="ARBA00022692"/>
    </source>
</evidence>
<keyword evidence="5" id="KW-0107">Calcium channel</keyword>
<dbReference type="GO" id="GO:0051560">
    <property type="term" value="P:mitochondrial calcium ion homeostasis"/>
    <property type="evidence" value="ECO:0007669"/>
    <property type="project" value="InterPro"/>
</dbReference>
<evidence type="ECO:0000256" key="3">
    <source>
        <dbReference type="ARBA" id="ARBA00022448"/>
    </source>
</evidence>
<protein>
    <recommendedName>
        <fullName evidence="16">Calcium uniporter protein C-terminal domain-containing protein</fullName>
    </recommendedName>
</protein>
<dbReference type="Proteomes" id="UP001465755">
    <property type="component" value="Unassembled WGS sequence"/>
</dbReference>
<proteinExistence type="inferred from homology"/>
<keyword evidence="4" id="KW-0109">Calcium transport</keyword>
<keyword evidence="3" id="KW-0813">Transport</keyword>
<evidence type="ECO:0000256" key="9">
    <source>
        <dbReference type="ARBA" id="ARBA00022989"/>
    </source>
</evidence>
<dbReference type="Gene3D" id="1.10.10.10">
    <property type="entry name" value="Winged helix-like DNA-binding domain superfamily/Winged helix DNA-binding domain"/>
    <property type="match status" value="1"/>
</dbReference>
<feature type="domain" description="Calcium uniporter protein C-terminal" evidence="16">
    <location>
        <begin position="91"/>
        <end position="252"/>
    </location>
</feature>
<dbReference type="GO" id="GO:1990246">
    <property type="term" value="C:uniplex complex"/>
    <property type="evidence" value="ECO:0007669"/>
    <property type="project" value="TreeGrafter"/>
</dbReference>
<organism evidence="17 18">
    <name type="scientific">Symbiochloris irregularis</name>
    <dbReference type="NCBI Taxonomy" id="706552"/>
    <lineage>
        <taxon>Eukaryota</taxon>
        <taxon>Viridiplantae</taxon>
        <taxon>Chlorophyta</taxon>
        <taxon>core chlorophytes</taxon>
        <taxon>Trebouxiophyceae</taxon>
        <taxon>Trebouxiales</taxon>
        <taxon>Trebouxiaceae</taxon>
        <taxon>Symbiochloris</taxon>
    </lineage>
</organism>
<evidence type="ECO:0000256" key="10">
    <source>
        <dbReference type="ARBA" id="ARBA00023065"/>
    </source>
</evidence>
<comment type="catalytic activity">
    <reaction evidence="14">
        <text>Ca(2+)(in) = Ca(2+)(out)</text>
        <dbReference type="Rhea" id="RHEA:29671"/>
        <dbReference type="ChEBI" id="CHEBI:29108"/>
    </reaction>
</comment>
<evidence type="ECO:0000259" key="16">
    <source>
        <dbReference type="Pfam" id="PF04678"/>
    </source>
</evidence>
<dbReference type="Pfam" id="PF04678">
    <property type="entry name" value="MCU"/>
    <property type="match status" value="1"/>
</dbReference>
<accession>A0AAW1NVX3</accession>
<evidence type="ECO:0000313" key="18">
    <source>
        <dbReference type="Proteomes" id="UP001465755"/>
    </source>
</evidence>
<keyword evidence="6 15" id="KW-0812">Transmembrane</keyword>
<evidence type="ECO:0000256" key="11">
    <source>
        <dbReference type="ARBA" id="ARBA00023128"/>
    </source>
</evidence>
<dbReference type="PANTHER" id="PTHR13462">
    <property type="entry name" value="CALCIUM UNIPORTER PROTEIN, MITOCHONDRIAL"/>
    <property type="match status" value="1"/>
</dbReference>
<dbReference type="InterPro" id="IPR006769">
    <property type="entry name" value="MCU_C"/>
</dbReference>
<evidence type="ECO:0000256" key="13">
    <source>
        <dbReference type="ARBA" id="ARBA00023303"/>
    </source>
</evidence>
<dbReference type="InterPro" id="IPR036388">
    <property type="entry name" value="WH-like_DNA-bd_sf"/>
</dbReference>
<dbReference type="EMBL" id="JALJOQ010000088">
    <property type="protein sequence ID" value="KAK9799730.1"/>
    <property type="molecule type" value="Genomic_DNA"/>
</dbReference>
<evidence type="ECO:0000313" key="17">
    <source>
        <dbReference type="EMBL" id="KAK9799730.1"/>
    </source>
</evidence>
<evidence type="ECO:0000256" key="14">
    <source>
        <dbReference type="ARBA" id="ARBA00036634"/>
    </source>
</evidence>
<evidence type="ECO:0000256" key="5">
    <source>
        <dbReference type="ARBA" id="ARBA00022673"/>
    </source>
</evidence>
<keyword evidence="11" id="KW-0496">Mitochondrion</keyword>
<feature type="transmembrane region" description="Helical" evidence="15">
    <location>
        <begin position="163"/>
        <end position="182"/>
    </location>
</feature>
<reference evidence="17 18" key="1">
    <citation type="journal article" date="2024" name="Nat. Commun.">
        <title>Phylogenomics reveals the evolutionary origins of lichenization in chlorophyte algae.</title>
        <authorList>
            <person name="Puginier C."/>
            <person name="Libourel C."/>
            <person name="Otte J."/>
            <person name="Skaloud P."/>
            <person name="Haon M."/>
            <person name="Grisel S."/>
            <person name="Petersen M."/>
            <person name="Berrin J.G."/>
            <person name="Delaux P.M."/>
            <person name="Dal Grande F."/>
            <person name="Keller J."/>
        </authorList>
    </citation>
    <scope>NUCLEOTIDE SEQUENCE [LARGE SCALE GENOMIC DNA]</scope>
    <source>
        <strain evidence="17 18">SAG 2036</strain>
    </source>
</reference>
<evidence type="ECO:0000256" key="7">
    <source>
        <dbReference type="ARBA" id="ARBA00022792"/>
    </source>
</evidence>
<keyword evidence="12 15" id="KW-0472">Membrane</keyword>
<evidence type="ECO:0000256" key="12">
    <source>
        <dbReference type="ARBA" id="ARBA00023136"/>
    </source>
</evidence>
<keyword evidence="9 15" id="KW-1133">Transmembrane helix</keyword>
<keyword evidence="13" id="KW-0407">Ion channel</keyword>
<comment type="caution">
    <text evidence="17">The sequence shown here is derived from an EMBL/GenBank/DDBJ whole genome shotgun (WGS) entry which is preliminary data.</text>
</comment>
<sequence>MMISSRARQLTLRVLLRPAAVIPLQTAASPPFEGAASLLGLAVHAESGLLKRLSVMRFQDRLAAEAETRPTISNEDFLALCRSTGTASSDEEAARICAVLADAGIVLRFADLVYLRPMDIAEYIVQALPGSQAEVQERLDALKQELSPMDLRKQQIDRTAHRWVSTLLWAGLASFVFQWLLFLRLTFWELSWDVMEPVCYFVSSAGGIAAYCYFLATHEDFGYAPWRSRIAQNLQNGGYARRGLDLRRYKMLQRDVHRLERFLKR</sequence>
<dbReference type="PANTHER" id="PTHR13462:SF10">
    <property type="entry name" value="CALCIUM UNIPORTER PROTEIN, MITOCHONDRIAL"/>
    <property type="match status" value="1"/>
</dbReference>
<dbReference type="GO" id="GO:0015292">
    <property type="term" value="F:uniporter activity"/>
    <property type="evidence" value="ECO:0007669"/>
    <property type="project" value="TreeGrafter"/>
</dbReference>
<dbReference type="AlphaFoldDB" id="A0AAW1NVX3"/>
<evidence type="ECO:0000256" key="8">
    <source>
        <dbReference type="ARBA" id="ARBA00022837"/>
    </source>
</evidence>
<comment type="similarity">
    <text evidence="2">Belongs to the MCU (TC 1.A.77) family.</text>
</comment>
<evidence type="ECO:0000256" key="15">
    <source>
        <dbReference type="SAM" id="Phobius"/>
    </source>
</evidence>
<dbReference type="GO" id="GO:0005262">
    <property type="term" value="F:calcium channel activity"/>
    <property type="evidence" value="ECO:0007669"/>
    <property type="project" value="UniProtKB-KW"/>
</dbReference>
<evidence type="ECO:0000256" key="4">
    <source>
        <dbReference type="ARBA" id="ARBA00022568"/>
    </source>
</evidence>
<keyword evidence="18" id="KW-1185">Reference proteome</keyword>
<comment type="subcellular location">
    <subcellularLocation>
        <location evidence="1">Mitochondrion inner membrane</location>
        <topology evidence="1">Multi-pass membrane protein</topology>
    </subcellularLocation>
</comment>
<evidence type="ECO:0000256" key="1">
    <source>
        <dbReference type="ARBA" id="ARBA00004448"/>
    </source>
</evidence>
<name>A0AAW1NVX3_9CHLO</name>
<feature type="transmembrane region" description="Helical" evidence="15">
    <location>
        <begin position="194"/>
        <end position="216"/>
    </location>
</feature>
<dbReference type="InterPro" id="IPR039055">
    <property type="entry name" value="MCU_fam"/>
</dbReference>